<protein>
    <submittedName>
        <fullName evidence="2">Uncharacterized protein</fullName>
    </submittedName>
</protein>
<gene>
    <name evidence="2" type="ORF">ATK86_1578</name>
</gene>
<sequence length="280" mass="30218">MKRRRVRLPPLVDAYPTAPLKHHCLRQRPVADADPTAPAKHHHLRLAPTVDAHPRTPAKHHHVRLTPTVDAHPTAPAKHHHLQLTPTVDAYPTTPLNHHRLRLAPVADADPSALLKHHHVRRASLADAVPTVRLKRHRFRLLPTVYADPSLRASPPRAACHVGAAPSESLSRWACASSACRVGTPRPTAATVDHILGRTRVFAVSHGTWECGVVVQSRCVGLDYFVGSTCGGTGFKPCARPGGAGYVIASTRGVFGSDHVVTRSRSRASRAGPMPSTSPS</sequence>
<reference evidence="2 3" key="1">
    <citation type="submission" date="2017-12" db="EMBL/GenBank/DDBJ databases">
        <title>Sequencing the genomes of 1000 Actinobacteria strains.</title>
        <authorList>
            <person name="Klenk H.-P."/>
        </authorList>
    </citation>
    <scope>NUCLEOTIDE SEQUENCE [LARGE SCALE GENOMIC DNA]</scope>
    <source>
        <strain evidence="2 3">DSM 44489</strain>
    </source>
</reference>
<evidence type="ECO:0000313" key="2">
    <source>
        <dbReference type="EMBL" id="PKV77248.1"/>
    </source>
</evidence>
<feature type="region of interest" description="Disordered" evidence="1">
    <location>
        <begin position="260"/>
        <end position="280"/>
    </location>
</feature>
<dbReference type="AlphaFoldDB" id="A0A2N3V6L0"/>
<evidence type="ECO:0000256" key="1">
    <source>
        <dbReference type="SAM" id="MobiDB-lite"/>
    </source>
</evidence>
<proteinExistence type="predicted"/>
<dbReference type="Proteomes" id="UP000233766">
    <property type="component" value="Unassembled WGS sequence"/>
</dbReference>
<accession>A0A2N3V6L0</accession>
<dbReference type="EMBL" id="PJMW01000002">
    <property type="protein sequence ID" value="PKV77248.1"/>
    <property type="molecule type" value="Genomic_DNA"/>
</dbReference>
<name>A0A2N3V6L0_9NOCA</name>
<keyword evidence="3" id="KW-1185">Reference proteome</keyword>
<comment type="caution">
    <text evidence="2">The sequence shown here is derived from an EMBL/GenBank/DDBJ whole genome shotgun (WGS) entry which is preliminary data.</text>
</comment>
<organism evidence="2 3">
    <name type="scientific">Nocardia fluminea</name>
    <dbReference type="NCBI Taxonomy" id="134984"/>
    <lineage>
        <taxon>Bacteria</taxon>
        <taxon>Bacillati</taxon>
        <taxon>Actinomycetota</taxon>
        <taxon>Actinomycetes</taxon>
        <taxon>Mycobacteriales</taxon>
        <taxon>Nocardiaceae</taxon>
        <taxon>Nocardia</taxon>
    </lineage>
</organism>
<evidence type="ECO:0000313" key="3">
    <source>
        <dbReference type="Proteomes" id="UP000233766"/>
    </source>
</evidence>